<organism evidence="2 3">
    <name type="scientific">Serratia oryzae</name>
    <dbReference type="NCBI Taxonomy" id="2034155"/>
    <lineage>
        <taxon>Bacteria</taxon>
        <taxon>Pseudomonadati</taxon>
        <taxon>Pseudomonadota</taxon>
        <taxon>Gammaproteobacteria</taxon>
        <taxon>Enterobacterales</taxon>
        <taxon>Yersiniaceae</taxon>
        <taxon>Serratia</taxon>
    </lineage>
</organism>
<dbReference type="AlphaFoldDB" id="A0A1S8CDQ1"/>
<dbReference type="Gene3D" id="3.30.70.3580">
    <property type="entry name" value="Antirestriction protein"/>
    <property type="match status" value="1"/>
</dbReference>
<dbReference type="InterPro" id="IPR042297">
    <property type="entry name" value="Antirestriction_sf"/>
</dbReference>
<name>A0A1S8CDQ1_9GAMM</name>
<proteinExistence type="inferred from homology"/>
<comment type="similarity">
    <text evidence="1">Belongs to the antirestriction protein family.</text>
</comment>
<evidence type="ECO:0000256" key="1">
    <source>
        <dbReference type="ARBA" id="ARBA00008618"/>
    </source>
</evidence>
<evidence type="ECO:0000313" key="2">
    <source>
        <dbReference type="EMBL" id="OMQ18925.1"/>
    </source>
</evidence>
<dbReference type="STRING" id="2034155.BMI79_21670"/>
<dbReference type="Proteomes" id="UP000216021">
    <property type="component" value="Unassembled WGS sequence"/>
</dbReference>
<reference evidence="2 3" key="1">
    <citation type="submission" date="2016-11" db="EMBL/GenBank/DDBJ databases">
        <title>Rahnella oryzae sp. nov., isolated from rice root.</title>
        <authorList>
            <person name="Zhang X.-X."/>
            <person name="Zhang J."/>
        </authorList>
    </citation>
    <scope>NUCLEOTIDE SEQUENCE [LARGE SCALE GENOMIC DNA]</scope>
    <source>
        <strain evidence="2 3">J11-6</strain>
    </source>
</reference>
<dbReference type="OrthoDB" id="1164967at2"/>
<keyword evidence="3" id="KW-1185">Reference proteome</keyword>
<dbReference type="RefSeq" id="WP_076944337.1">
    <property type="nucleotide sequence ID" value="NZ_MOXD01000023.1"/>
</dbReference>
<evidence type="ECO:0000313" key="3">
    <source>
        <dbReference type="Proteomes" id="UP000216021"/>
    </source>
</evidence>
<dbReference type="EMBL" id="MOXD01000023">
    <property type="protein sequence ID" value="OMQ18925.1"/>
    <property type="molecule type" value="Genomic_DNA"/>
</dbReference>
<dbReference type="InterPro" id="IPR004914">
    <property type="entry name" value="Antirestrict"/>
</dbReference>
<dbReference type="Pfam" id="PF03230">
    <property type="entry name" value="Antirestrict"/>
    <property type="match status" value="1"/>
</dbReference>
<sequence length="152" mass="17124">MNTHFELSAPPSHSTTLSASVVPGNQRSRFWPQHFGSIPQWPILEAHVFGWMDRLCADYHGGSWEFYTLNNGGAFMAPDADDDTDKKWRLFNSMNGNGAEMSAEAAGITACLMAYSHHACRTESEAMTDHFYRLREYALHHPDSRAIFALID</sequence>
<protein>
    <submittedName>
        <fullName evidence="2">Uncharacterized protein</fullName>
    </submittedName>
</protein>
<accession>A0A1S8CDQ1</accession>
<comment type="caution">
    <text evidence="2">The sequence shown here is derived from an EMBL/GenBank/DDBJ whole genome shotgun (WGS) entry which is preliminary data.</text>
</comment>
<gene>
    <name evidence="2" type="ORF">BMI79_21670</name>
</gene>